<evidence type="ECO:0000313" key="1">
    <source>
        <dbReference type="EMBL" id="MCE8022730.1"/>
    </source>
</evidence>
<evidence type="ECO:0000313" key="2">
    <source>
        <dbReference type="Proteomes" id="UP001320272"/>
    </source>
</evidence>
<keyword evidence="2" id="KW-1185">Reference proteome</keyword>
<reference evidence="1 2" key="1">
    <citation type="journal article" date="2021" name="Front. Microbiol.">
        <title>Aerobic Denitrification and Heterotrophic Sulfur Oxidation in the Genus Halomonas Revealed by Six Novel Species Characterizations and Genome-Based Analysis.</title>
        <authorList>
            <person name="Wang L."/>
            <person name="Shao Z."/>
        </authorList>
    </citation>
    <scope>NUCLEOTIDE SEQUENCE [LARGE SCALE GENOMIC DNA]</scope>
    <source>
        <strain evidence="1 2">MCCC 1A11058</strain>
    </source>
</reference>
<proteinExistence type="predicted"/>
<accession>A0ABS9ALQ1</accession>
<comment type="caution">
    <text evidence="1">The sequence shown here is derived from an EMBL/GenBank/DDBJ whole genome shotgun (WGS) entry which is preliminary data.</text>
</comment>
<protein>
    <submittedName>
        <fullName evidence="1">Uncharacterized protein</fullName>
    </submittedName>
</protein>
<sequence length="153" mass="17203">MLEKVEKNYWGGYNNIGVGAVAIASVLNHSYSLSISKVLLIIPMVVHRPTLAHMSHKGIQERGSAALASGSPNLFVNFNQRFESYLPLSLNSVQLLVHLGYARFGQSLVRQKILTVDKMFGRRAQKINQASKKISELLQEDEEELYLNLRVHL</sequence>
<organism evidence="1 2">
    <name type="scientific">Billgrantia aerodenitrificans</name>
    <dbReference type="NCBI Taxonomy" id="2733483"/>
    <lineage>
        <taxon>Bacteria</taxon>
        <taxon>Pseudomonadati</taxon>
        <taxon>Pseudomonadota</taxon>
        <taxon>Gammaproteobacteria</taxon>
        <taxon>Oceanospirillales</taxon>
        <taxon>Halomonadaceae</taxon>
        <taxon>Billgrantia</taxon>
    </lineage>
</organism>
<dbReference type="Proteomes" id="UP001320272">
    <property type="component" value="Unassembled WGS sequence"/>
</dbReference>
<name>A0ABS9ALQ1_9GAMM</name>
<dbReference type="RefSeq" id="WP_234252469.1">
    <property type="nucleotide sequence ID" value="NZ_JABFTV010000001.1"/>
</dbReference>
<dbReference type="InterPro" id="IPR045390">
    <property type="entry name" value="ABC-3C_MC3"/>
</dbReference>
<dbReference type="EMBL" id="JABFTV010000001">
    <property type="protein sequence ID" value="MCE8022730.1"/>
    <property type="molecule type" value="Genomic_DNA"/>
</dbReference>
<gene>
    <name evidence="1" type="ORF">HOP59_01090</name>
</gene>
<dbReference type="Pfam" id="PF20131">
    <property type="entry name" value="MC3"/>
    <property type="match status" value="1"/>
</dbReference>